<dbReference type="EMBL" id="JAGMWT010000017">
    <property type="protein sequence ID" value="KAH7114195.1"/>
    <property type="molecule type" value="Genomic_DNA"/>
</dbReference>
<evidence type="ECO:0000313" key="3">
    <source>
        <dbReference type="Proteomes" id="UP000700596"/>
    </source>
</evidence>
<comment type="caution">
    <text evidence="2">The sequence shown here is derived from an EMBL/GenBank/DDBJ whole genome shotgun (WGS) entry which is preliminary data.</text>
</comment>
<sequence length="130" mass="13358">MGNLCGKQSKDSFDGPGRVLGAAPTPSNNAKASVPKQAKPKVGGPPRTLGGESSTGGDARSAAAAAAEFARQANDNNGLDARASKTATGDLAKKLEAQKKQTHNQTLQQVAQENLAQRQADAATEARNYN</sequence>
<organism evidence="2 3">
    <name type="scientific">Dendryphion nanum</name>
    <dbReference type="NCBI Taxonomy" id="256645"/>
    <lineage>
        <taxon>Eukaryota</taxon>
        <taxon>Fungi</taxon>
        <taxon>Dikarya</taxon>
        <taxon>Ascomycota</taxon>
        <taxon>Pezizomycotina</taxon>
        <taxon>Dothideomycetes</taxon>
        <taxon>Pleosporomycetidae</taxon>
        <taxon>Pleosporales</taxon>
        <taxon>Torulaceae</taxon>
        <taxon>Dendryphion</taxon>
    </lineage>
</organism>
<protein>
    <submittedName>
        <fullName evidence="2">Uncharacterized protein</fullName>
    </submittedName>
</protein>
<proteinExistence type="predicted"/>
<evidence type="ECO:0000313" key="2">
    <source>
        <dbReference type="EMBL" id="KAH7114195.1"/>
    </source>
</evidence>
<feature type="region of interest" description="Disordered" evidence="1">
    <location>
        <begin position="1"/>
        <end position="85"/>
    </location>
</feature>
<dbReference type="OrthoDB" id="5415072at2759"/>
<dbReference type="Proteomes" id="UP000700596">
    <property type="component" value="Unassembled WGS sequence"/>
</dbReference>
<evidence type="ECO:0000256" key="1">
    <source>
        <dbReference type="SAM" id="MobiDB-lite"/>
    </source>
</evidence>
<reference evidence="2" key="1">
    <citation type="journal article" date="2021" name="Nat. Commun.">
        <title>Genetic determinants of endophytism in the Arabidopsis root mycobiome.</title>
        <authorList>
            <person name="Mesny F."/>
            <person name="Miyauchi S."/>
            <person name="Thiergart T."/>
            <person name="Pickel B."/>
            <person name="Atanasova L."/>
            <person name="Karlsson M."/>
            <person name="Huettel B."/>
            <person name="Barry K.W."/>
            <person name="Haridas S."/>
            <person name="Chen C."/>
            <person name="Bauer D."/>
            <person name="Andreopoulos W."/>
            <person name="Pangilinan J."/>
            <person name="LaButti K."/>
            <person name="Riley R."/>
            <person name="Lipzen A."/>
            <person name="Clum A."/>
            <person name="Drula E."/>
            <person name="Henrissat B."/>
            <person name="Kohler A."/>
            <person name="Grigoriev I.V."/>
            <person name="Martin F.M."/>
            <person name="Hacquard S."/>
        </authorList>
    </citation>
    <scope>NUCLEOTIDE SEQUENCE</scope>
    <source>
        <strain evidence="2">MPI-CAGE-CH-0243</strain>
    </source>
</reference>
<dbReference type="AlphaFoldDB" id="A0A9P9D5X4"/>
<name>A0A9P9D5X4_9PLEO</name>
<keyword evidence="3" id="KW-1185">Reference proteome</keyword>
<feature type="compositionally biased region" description="Low complexity" evidence="1">
    <location>
        <begin position="59"/>
        <end position="73"/>
    </location>
</feature>
<gene>
    <name evidence="2" type="ORF">B0J11DRAFT_584629</name>
</gene>
<accession>A0A9P9D5X4</accession>